<dbReference type="Pfam" id="PF14111">
    <property type="entry name" value="DUF4283"/>
    <property type="match status" value="1"/>
</dbReference>
<feature type="compositionally biased region" description="Basic and acidic residues" evidence="1">
    <location>
        <begin position="399"/>
        <end position="409"/>
    </location>
</feature>
<evidence type="ECO:0000259" key="2">
    <source>
        <dbReference type="Pfam" id="PF14111"/>
    </source>
</evidence>
<organism evidence="3 4">
    <name type="scientific">Quercus lobata</name>
    <name type="common">Valley oak</name>
    <dbReference type="NCBI Taxonomy" id="97700"/>
    <lineage>
        <taxon>Eukaryota</taxon>
        <taxon>Viridiplantae</taxon>
        <taxon>Streptophyta</taxon>
        <taxon>Embryophyta</taxon>
        <taxon>Tracheophyta</taxon>
        <taxon>Spermatophyta</taxon>
        <taxon>Magnoliopsida</taxon>
        <taxon>eudicotyledons</taxon>
        <taxon>Gunneridae</taxon>
        <taxon>Pentapetalae</taxon>
        <taxon>rosids</taxon>
        <taxon>fabids</taxon>
        <taxon>Fagales</taxon>
        <taxon>Fagaceae</taxon>
        <taxon>Quercus</taxon>
    </lineage>
</organism>
<protein>
    <recommendedName>
        <fullName evidence="2">DUF4283 domain-containing protein</fullName>
    </recommendedName>
</protein>
<dbReference type="InterPro" id="IPR040256">
    <property type="entry name" value="At4g02000-like"/>
</dbReference>
<dbReference type="EMBL" id="LRBV02000009">
    <property type="status" value="NOT_ANNOTATED_CDS"/>
    <property type="molecule type" value="Genomic_DNA"/>
</dbReference>
<reference evidence="3 4" key="1">
    <citation type="journal article" date="2016" name="G3 (Bethesda)">
        <title>First Draft Assembly and Annotation of the Genome of a California Endemic Oak Quercus lobata Nee (Fagaceae).</title>
        <authorList>
            <person name="Sork V.L."/>
            <person name="Fitz-Gibbon S.T."/>
            <person name="Puiu D."/>
            <person name="Crepeau M."/>
            <person name="Gugger P.F."/>
            <person name="Sherman R."/>
            <person name="Stevens K."/>
            <person name="Langley C.H."/>
            <person name="Pellegrini M."/>
            <person name="Salzberg S.L."/>
        </authorList>
    </citation>
    <scope>NUCLEOTIDE SEQUENCE [LARGE SCALE GENOMIC DNA]</scope>
    <source>
        <strain evidence="3 4">cv. SW786</strain>
    </source>
</reference>
<sequence>MEVEFSAPAQCSSEEEDEYQRSVKKFKESNGARSFLPPRKPVSYKDSLVGDIPGAYEQAFKFNKEWEEGYESEDDMEPLTEGMAEVKLSKETKARIRAPWSKALIVKVCGRLVGFHYLTFKLNALWKPTAKMDCVTMGKGFFLIRFSSSDDFDAVLRGGPWFLGEYFLAIKPWEPYFIASEAKLTSVAVWVRFPELPIEFYDAAVLREIGSVIGPVLRIDSYTASETRGGYTRLCVQIDLDKPLISSIRVGRLVQRVLYEGISSLCFCCSKLGHKQEHCSLKVKEPSKVNEAQTSSKTNEISEVVQSEPNYGPWMVVTRKKGLARMGKASGPTKLNTSSQDRFKGNLDLSQTSSHVEASENLELESKKLVENGEDVHRAALTAKDRMGHLVQEPSGGNTRRDNSSDKSGTDGNSGMVRGGAGSGLETYISHNTREYQNGESSSGTHGMDSHAQSVVEISHGCSRNLIGSGGGSEQETEAIRSAPLGRIRVDHSREEAGGFQRDGHGSYGEPPNSENDPNHGSGTGMRCASELQKGHPRHSEAHVNLEARLGSVQRLVEENGMEYGGSGENEY</sequence>
<dbReference type="InterPro" id="IPR025558">
    <property type="entry name" value="DUF4283"/>
</dbReference>
<evidence type="ECO:0000313" key="3">
    <source>
        <dbReference type="EnsemblPlants" id="QL09p023087:mrna"/>
    </source>
</evidence>
<accession>A0A7N2MJK6</accession>
<proteinExistence type="predicted"/>
<feature type="domain" description="DUF4283" evidence="2">
    <location>
        <begin position="100"/>
        <end position="179"/>
    </location>
</feature>
<dbReference type="PANTHER" id="PTHR31286">
    <property type="entry name" value="GLYCINE-RICH CELL WALL STRUCTURAL PROTEIN 1.8-LIKE"/>
    <property type="match status" value="1"/>
</dbReference>
<feature type="region of interest" description="Disordered" evidence="1">
    <location>
        <begin position="380"/>
        <end position="426"/>
    </location>
</feature>
<name>A0A7N2MJK6_QUELO</name>
<evidence type="ECO:0000256" key="1">
    <source>
        <dbReference type="SAM" id="MobiDB-lite"/>
    </source>
</evidence>
<dbReference type="EnsemblPlants" id="QL09p023087:mrna">
    <property type="protein sequence ID" value="QL09p023087:mrna"/>
    <property type="gene ID" value="QL09p023087"/>
</dbReference>
<feature type="region of interest" description="Disordered" evidence="1">
    <location>
        <begin position="326"/>
        <end position="360"/>
    </location>
</feature>
<evidence type="ECO:0000313" key="4">
    <source>
        <dbReference type="Proteomes" id="UP000594261"/>
    </source>
</evidence>
<dbReference type="AlphaFoldDB" id="A0A7N2MJK6"/>
<keyword evidence="4" id="KW-1185">Reference proteome</keyword>
<feature type="region of interest" description="Disordered" evidence="1">
    <location>
        <begin position="1"/>
        <end position="23"/>
    </location>
</feature>
<feature type="region of interest" description="Disordered" evidence="1">
    <location>
        <begin position="463"/>
        <end position="545"/>
    </location>
</feature>
<dbReference type="InParanoid" id="A0A7N2MJK6"/>
<dbReference type="Proteomes" id="UP000594261">
    <property type="component" value="Chromosome 9"/>
</dbReference>
<feature type="compositionally biased region" description="Basic and acidic residues" evidence="1">
    <location>
        <begin position="488"/>
        <end position="505"/>
    </location>
</feature>
<dbReference type="Gramene" id="QL09p023087:mrna">
    <property type="protein sequence ID" value="QL09p023087:mrna"/>
    <property type="gene ID" value="QL09p023087"/>
</dbReference>
<dbReference type="PANTHER" id="PTHR31286:SF99">
    <property type="entry name" value="DUF4283 DOMAIN-CONTAINING PROTEIN"/>
    <property type="match status" value="1"/>
</dbReference>
<reference evidence="3" key="2">
    <citation type="submission" date="2021-01" db="UniProtKB">
        <authorList>
            <consortium name="EnsemblPlants"/>
        </authorList>
    </citation>
    <scope>IDENTIFICATION</scope>
</reference>